<reference evidence="6" key="1">
    <citation type="journal article" date="2020" name="mSystems">
        <title>Genome- and Community-Level Interaction Insights into Carbon Utilization and Element Cycling Functions of Hydrothermarchaeota in Hydrothermal Sediment.</title>
        <authorList>
            <person name="Zhou Z."/>
            <person name="Liu Y."/>
            <person name="Xu W."/>
            <person name="Pan J."/>
            <person name="Luo Z.H."/>
            <person name="Li M."/>
        </authorList>
    </citation>
    <scope>NUCLEOTIDE SEQUENCE [LARGE SCALE GENOMIC DNA]</scope>
    <source>
        <strain evidence="6">SpSt-508</strain>
    </source>
</reference>
<organism evidence="6">
    <name type="scientific">Schlesneria paludicola</name>
    <dbReference type="NCBI Taxonomy" id="360056"/>
    <lineage>
        <taxon>Bacteria</taxon>
        <taxon>Pseudomonadati</taxon>
        <taxon>Planctomycetota</taxon>
        <taxon>Planctomycetia</taxon>
        <taxon>Planctomycetales</taxon>
        <taxon>Planctomycetaceae</taxon>
        <taxon>Schlesneria</taxon>
    </lineage>
</organism>
<comment type="caution">
    <text evidence="6">The sequence shown here is derived from an EMBL/GenBank/DDBJ whole genome shotgun (WGS) entry which is preliminary data.</text>
</comment>
<evidence type="ECO:0000256" key="1">
    <source>
        <dbReference type="ARBA" id="ARBA00006739"/>
    </source>
</evidence>
<evidence type="ECO:0000313" key="6">
    <source>
        <dbReference type="EMBL" id="HGT38168.1"/>
    </source>
</evidence>
<dbReference type="InterPro" id="IPR029044">
    <property type="entry name" value="Nucleotide-diphossugar_trans"/>
</dbReference>
<feature type="transmembrane region" description="Helical" evidence="4">
    <location>
        <begin position="354"/>
        <end position="374"/>
    </location>
</feature>
<dbReference type="Gene3D" id="3.90.550.10">
    <property type="entry name" value="Spore Coat Polysaccharide Biosynthesis Protein SpsA, Chain A"/>
    <property type="match status" value="1"/>
</dbReference>
<protein>
    <submittedName>
        <fullName evidence="6">Glycosyltransferase family 2 protein</fullName>
    </submittedName>
</protein>
<evidence type="ECO:0000256" key="2">
    <source>
        <dbReference type="ARBA" id="ARBA00022676"/>
    </source>
</evidence>
<dbReference type="InterPro" id="IPR001173">
    <property type="entry name" value="Glyco_trans_2-like"/>
</dbReference>
<dbReference type="SUPFAM" id="SSF53448">
    <property type="entry name" value="Nucleotide-diphospho-sugar transferases"/>
    <property type="match status" value="1"/>
</dbReference>
<evidence type="ECO:0000256" key="3">
    <source>
        <dbReference type="ARBA" id="ARBA00022679"/>
    </source>
</evidence>
<keyword evidence="2" id="KW-0328">Glycosyltransferase</keyword>
<dbReference type="PANTHER" id="PTHR43630">
    <property type="entry name" value="POLY-BETA-1,6-N-ACETYL-D-GLUCOSAMINE SYNTHASE"/>
    <property type="match status" value="1"/>
</dbReference>
<dbReference type="CDD" id="cd06439">
    <property type="entry name" value="CESA_like_1"/>
    <property type="match status" value="1"/>
</dbReference>
<keyword evidence="4" id="KW-0812">Transmembrane</keyword>
<feature type="transmembrane region" description="Helical" evidence="4">
    <location>
        <begin position="325"/>
        <end position="342"/>
    </location>
</feature>
<gene>
    <name evidence="6" type="ORF">ENS64_02705</name>
</gene>
<keyword evidence="3 6" id="KW-0808">Transferase</keyword>
<evidence type="ECO:0000256" key="4">
    <source>
        <dbReference type="SAM" id="Phobius"/>
    </source>
</evidence>
<dbReference type="PANTHER" id="PTHR43630:SF1">
    <property type="entry name" value="POLY-BETA-1,6-N-ACETYL-D-GLUCOSAMINE SYNTHASE"/>
    <property type="match status" value="1"/>
</dbReference>
<dbReference type="AlphaFoldDB" id="A0A7C4QPG3"/>
<dbReference type="Pfam" id="PF00535">
    <property type="entry name" value="Glycos_transf_2"/>
    <property type="match status" value="1"/>
</dbReference>
<dbReference type="GO" id="GO:0016757">
    <property type="term" value="F:glycosyltransferase activity"/>
    <property type="evidence" value="ECO:0007669"/>
    <property type="project" value="UniProtKB-KW"/>
</dbReference>
<feature type="domain" description="Glycosyltransferase 2-like" evidence="5">
    <location>
        <begin position="54"/>
        <end position="216"/>
    </location>
</feature>
<keyword evidence="4" id="KW-0472">Membrane</keyword>
<evidence type="ECO:0000259" key="5">
    <source>
        <dbReference type="Pfam" id="PF00535"/>
    </source>
</evidence>
<sequence>MVNTLLVAVLVGGVACLGYALVLYPLVAAAGCYRAASSRPAHVLGDGDAAWSVSLIIPAHNEAQVLAAKLQNALALDYPKEQLEIVVVSDGSTDGTVEIARRHAADGIQVLDLQPNRGKASALNAGVAYSRGEVLCLCDANVMFRPDALRKLVAHLADPAVGAVSGDVRLASEESDFEAGERTYYRLERWIQLGESRMGSMLGVDGGMYVIRRELFQPLPPDTILDDFVTSMRVIQQGKRIVYEPEAIATENGTPTWQQEFRRRVRVTMGAVQSIQRGMWPPLSRPIELWQYVSHKLLRWLGPLWLLMAFASSACLWGEGWAFQAAFLTQAGFYALAGAAWVSLRWREFRPAGVAFYFTISHLAMAVGWWKGLVSRPTGRWERTPRTPAAVLAAEHPHPHSAR</sequence>
<feature type="transmembrane region" description="Helical" evidence="4">
    <location>
        <begin position="297"/>
        <end position="318"/>
    </location>
</feature>
<keyword evidence="4" id="KW-1133">Transmembrane helix</keyword>
<accession>A0A7C4QPG3</accession>
<dbReference type="EMBL" id="DSVQ01000006">
    <property type="protein sequence ID" value="HGT38168.1"/>
    <property type="molecule type" value="Genomic_DNA"/>
</dbReference>
<proteinExistence type="inferred from homology"/>
<name>A0A7C4QPG3_9PLAN</name>
<comment type="similarity">
    <text evidence="1">Belongs to the glycosyltransferase 2 family.</text>
</comment>